<name>A0A2I0TBJ1_LIMLA</name>
<evidence type="ECO:0000256" key="1">
    <source>
        <dbReference type="SAM" id="MobiDB-lite"/>
    </source>
</evidence>
<evidence type="ECO:0000313" key="3">
    <source>
        <dbReference type="Proteomes" id="UP000233556"/>
    </source>
</evidence>
<protein>
    <submittedName>
        <fullName evidence="2">Matrin-3 isoform x1</fullName>
    </submittedName>
</protein>
<reference evidence="3" key="1">
    <citation type="submission" date="2017-11" db="EMBL/GenBank/DDBJ databases">
        <authorList>
            <person name="Lima N.C."/>
            <person name="Parody-Merino A.M."/>
            <person name="Battley P.F."/>
            <person name="Fidler A.E."/>
            <person name="Prosdocimi F."/>
        </authorList>
    </citation>
    <scope>NUCLEOTIDE SEQUENCE [LARGE SCALE GENOMIC DNA]</scope>
</reference>
<dbReference type="AlphaFoldDB" id="A0A2I0TBJ1"/>
<evidence type="ECO:0000313" key="2">
    <source>
        <dbReference type="EMBL" id="PKU31170.1"/>
    </source>
</evidence>
<dbReference type="EMBL" id="KZ513229">
    <property type="protein sequence ID" value="PKU31170.1"/>
    <property type="molecule type" value="Genomic_DNA"/>
</dbReference>
<gene>
    <name evidence="2" type="ORF">llap_18525</name>
</gene>
<accession>A0A2I0TBJ1</accession>
<keyword evidence="3" id="KW-1185">Reference proteome</keyword>
<proteinExistence type="predicted"/>
<feature type="compositionally biased region" description="Basic and acidic residues" evidence="1">
    <location>
        <begin position="60"/>
        <end position="70"/>
    </location>
</feature>
<feature type="compositionally biased region" description="Basic and acidic residues" evidence="1">
    <location>
        <begin position="32"/>
        <end position="48"/>
    </location>
</feature>
<feature type="compositionally biased region" description="Basic and acidic residues" evidence="1">
    <location>
        <begin position="82"/>
        <end position="113"/>
    </location>
</feature>
<feature type="region of interest" description="Disordered" evidence="1">
    <location>
        <begin position="1"/>
        <end position="124"/>
    </location>
</feature>
<dbReference type="Proteomes" id="UP000233556">
    <property type="component" value="Unassembled WGS sequence"/>
</dbReference>
<reference evidence="3" key="2">
    <citation type="submission" date="2017-12" db="EMBL/GenBank/DDBJ databases">
        <title>Genome sequence of the Bar-tailed Godwit (Limosa lapponica baueri).</title>
        <authorList>
            <person name="Lima N.C.B."/>
            <person name="Parody-Merino A.M."/>
            <person name="Battley P.F."/>
            <person name="Fidler A.E."/>
            <person name="Prosdocimi F."/>
        </authorList>
    </citation>
    <scope>NUCLEOTIDE SEQUENCE [LARGE SCALE GENOMIC DNA]</scope>
</reference>
<organism evidence="2 3">
    <name type="scientific">Limosa lapponica baueri</name>
    <dbReference type="NCBI Taxonomy" id="1758121"/>
    <lineage>
        <taxon>Eukaryota</taxon>
        <taxon>Metazoa</taxon>
        <taxon>Chordata</taxon>
        <taxon>Craniata</taxon>
        <taxon>Vertebrata</taxon>
        <taxon>Euteleostomi</taxon>
        <taxon>Archelosauria</taxon>
        <taxon>Archosauria</taxon>
        <taxon>Dinosauria</taxon>
        <taxon>Saurischia</taxon>
        <taxon>Theropoda</taxon>
        <taxon>Coelurosauria</taxon>
        <taxon>Aves</taxon>
        <taxon>Neognathae</taxon>
        <taxon>Neoaves</taxon>
        <taxon>Charadriiformes</taxon>
        <taxon>Scolopacidae</taxon>
        <taxon>Limosa</taxon>
    </lineage>
</organism>
<sequence>MEGFVTLDEVGDEEDSDHQKLRKSGLAVKSAGKNDDSLAEIKVDKIEEPEQENETLENGTKTEDNSKAETVEASDTTTAAQDPEKNAHENTDTQDEQETKSIQEKSLVPDEFRIGPYQPNVPVGKAVSISFPNLSLCALR</sequence>
<dbReference type="OrthoDB" id="10072641at2759"/>